<proteinExistence type="predicted"/>
<accession>A0A2T9Y459</accession>
<keyword evidence="2" id="KW-1185">Reference proteome</keyword>
<comment type="caution">
    <text evidence="1">The sequence shown here is derived from an EMBL/GenBank/DDBJ whole genome shotgun (WGS) entry which is preliminary data.</text>
</comment>
<dbReference type="AlphaFoldDB" id="A0A2T9Y459"/>
<gene>
    <name evidence="1" type="ORF">BB561_006476</name>
</gene>
<sequence length="78" mass="8699">MCLEYKIENTGQQGAMQKLEADTLAQYINIYMAQLAKSLPKLSASILMRLVGKLQGEELKLSSTIINKSTKLIIINKN</sequence>
<dbReference type="EMBL" id="MBFR01000563">
    <property type="protein sequence ID" value="PVU87044.1"/>
    <property type="molecule type" value="Genomic_DNA"/>
</dbReference>
<evidence type="ECO:0000313" key="2">
    <source>
        <dbReference type="Proteomes" id="UP000245383"/>
    </source>
</evidence>
<reference evidence="1 2" key="1">
    <citation type="journal article" date="2018" name="MBio">
        <title>Comparative Genomics Reveals the Core Gene Toolbox for the Fungus-Insect Symbiosis.</title>
        <authorList>
            <person name="Wang Y."/>
            <person name="Stata M."/>
            <person name="Wang W."/>
            <person name="Stajich J.E."/>
            <person name="White M.M."/>
            <person name="Moncalvo J.M."/>
        </authorList>
    </citation>
    <scope>NUCLEOTIDE SEQUENCE [LARGE SCALE GENOMIC DNA]</scope>
    <source>
        <strain evidence="1 2">SWE-8-4</strain>
    </source>
</reference>
<dbReference type="Proteomes" id="UP000245383">
    <property type="component" value="Unassembled WGS sequence"/>
</dbReference>
<name>A0A2T9Y459_9FUNG</name>
<protein>
    <submittedName>
        <fullName evidence="1">Uncharacterized protein</fullName>
    </submittedName>
</protein>
<organism evidence="1 2">
    <name type="scientific">Smittium simulii</name>
    <dbReference type="NCBI Taxonomy" id="133385"/>
    <lineage>
        <taxon>Eukaryota</taxon>
        <taxon>Fungi</taxon>
        <taxon>Fungi incertae sedis</taxon>
        <taxon>Zoopagomycota</taxon>
        <taxon>Kickxellomycotina</taxon>
        <taxon>Harpellomycetes</taxon>
        <taxon>Harpellales</taxon>
        <taxon>Legeriomycetaceae</taxon>
        <taxon>Smittium</taxon>
    </lineage>
</organism>
<evidence type="ECO:0000313" key="1">
    <source>
        <dbReference type="EMBL" id="PVU87044.1"/>
    </source>
</evidence>